<keyword evidence="2" id="KW-1185">Reference proteome</keyword>
<protein>
    <submittedName>
        <fullName evidence="1">Uncharacterized protein</fullName>
    </submittedName>
</protein>
<gene>
    <name evidence="1" type="ORF">YC6258_00793</name>
</gene>
<sequence length="64" mass="7375">MSSLIQNSAWNPSCQLHRVSVFLKYYPIIPGNPQRDHTDIFDSHVKNHLMNTVFAPIIQQAIEL</sequence>
<dbReference type="HOGENOM" id="CLU_2861465_0_0_6"/>
<proteinExistence type="predicted"/>
<dbReference type="Proteomes" id="UP000032266">
    <property type="component" value="Chromosome"/>
</dbReference>
<evidence type="ECO:0000313" key="2">
    <source>
        <dbReference type="Proteomes" id="UP000032266"/>
    </source>
</evidence>
<dbReference type="STRING" id="1445510.YC6258_00793"/>
<dbReference type="KEGG" id="gsn:YC6258_00793"/>
<evidence type="ECO:0000313" key="1">
    <source>
        <dbReference type="EMBL" id="AJQ92843.1"/>
    </source>
</evidence>
<reference evidence="1 2" key="1">
    <citation type="submission" date="2014-01" db="EMBL/GenBank/DDBJ databases">
        <title>Full genme sequencing of cellulolytic bacterium Gynuella sunshinyii YC6258T gen. nov., sp. nov.</title>
        <authorList>
            <person name="Khan H."/>
            <person name="Chung E.J."/>
            <person name="Chung Y.R."/>
        </authorList>
    </citation>
    <scope>NUCLEOTIDE SEQUENCE [LARGE SCALE GENOMIC DNA]</scope>
    <source>
        <strain evidence="1 2">YC6258</strain>
    </source>
</reference>
<name>A0A0C5VHM4_9GAMM</name>
<dbReference type="EMBL" id="CP007142">
    <property type="protein sequence ID" value="AJQ92843.1"/>
    <property type="molecule type" value="Genomic_DNA"/>
</dbReference>
<dbReference type="AlphaFoldDB" id="A0A0C5VHM4"/>
<accession>A0A0C5VHM4</accession>
<organism evidence="1 2">
    <name type="scientific">Gynuella sunshinyii YC6258</name>
    <dbReference type="NCBI Taxonomy" id="1445510"/>
    <lineage>
        <taxon>Bacteria</taxon>
        <taxon>Pseudomonadati</taxon>
        <taxon>Pseudomonadota</taxon>
        <taxon>Gammaproteobacteria</taxon>
        <taxon>Oceanospirillales</taxon>
        <taxon>Saccharospirillaceae</taxon>
        <taxon>Gynuella</taxon>
    </lineage>
</organism>